<dbReference type="GO" id="GO:0016787">
    <property type="term" value="F:hydrolase activity"/>
    <property type="evidence" value="ECO:0007669"/>
    <property type="project" value="UniProtKB-KW"/>
</dbReference>
<dbReference type="InterPro" id="IPR027806">
    <property type="entry name" value="HARBI1_dom"/>
</dbReference>
<reference evidence="10" key="1">
    <citation type="submission" date="2025-08" db="UniProtKB">
        <authorList>
            <consortium name="RefSeq"/>
        </authorList>
    </citation>
    <scope>IDENTIFICATION</scope>
    <source>
        <tissue evidence="10">Whole organism</tissue>
    </source>
</reference>
<protein>
    <submittedName>
        <fullName evidence="10">Nuclease HARBI1</fullName>
    </submittedName>
</protein>
<evidence type="ECO:0000256" key="6">
    <source>
        <dbReference type="ARBA" id="ARBA00022801"/>
    </source>
</evidence>
<organism evidence="9 10">
    <name type="scientific">Frankliniella occidentalis</name>
    <name type="common">Western flower thrips</name>
    <name type="synonym">Euthrips occidentalis</name>
    <dbReference type="NCBI Taxonomy" id="133901"/>
    <lineage>
        <taxon>Eukaryota</taxon>
        <taxon>Metazoa</taxon>
        <taxon>Ecdysozoa</taxon>
        <taxon>Arthropoda</taxon>
        <taxon>Hexapoda</taxon>
        <taxon>Insecta</taxon>
        <taxon>Pterygota</taxon>
        <taxon>Neoptera</taxon>
        <taxon>Paraneoptera</taxon>
        <taxon>Thysanoptera</taxon>
        <taxon>Terebrantia</taxon>
        <taxon>Thripoidea</taxon>
        <taxon>Thripidae</taxon>
        <taxon>Frankliniella</taxon>
    </lineage>
</organism>
<evidence type="ECO:0000313" key="9">
    <source>
        <dbReference type="Proteomes" id="UP000504606"/>
    </source>
</evidence>
<dbReference type="KEGG" id="foc:127749933"/>
<dbReference type="PANTHER" id="PTHR22930">
    <property type="match status" value="1"/>
</dbReference>
<keyword evidence="7" id="KW-0539">Nucleus</keyword>
<keyword evidence="5" id="KW-0479">Metal-binding</keyword>
<comment type="cofactor">
    <cofactor evidence="1">
        <name>a divalent metal cation</name>
        <dbReference type="ChEBI" id="CHEBI:60240"/>
    </cofactor>
</comment>
<evidence type="ECO:0000256" key="1">
    <source>
        <dbReference type="ARBA" id="ARBA00001968"/>
    </source>
</evidence>
<comment type="subcellular location">
    <subcellularLocation>
        <location evidence="2">Nucleus</location>
    </subcellularLocation>
</comment>
<dbReference type="GO" id="GO:0005634">
    <property type="term" value="C:nucleus"/>
    <property type="evidence" value="ECO:0007669"/>
    <property type="project" value="UniProtKB-SubCell"/>
</dbReference>
<name>A0A9C6U646_FRAOC</name>
<dbReference type="Pfam" id="PF13359">
    <property type="entry name" value="DDE_Tnp_4"/>
    <property type="match status" value="1"/>
</dbReference>
<evidence type="ECO:0000313" key="10">
    <source>
        <dbReference type="RefSeq" id="XP_052126006.1"/>
    </source>
</evidence>
<gene>
    <name evidence="10" type="primary">LOC127749933</name>
</gene>
<evidence type="ECO:0000256" key="5">
    <source>
        <dbReference type="ARBA" id="ARBA00022723"/>
    </source>
</evidence>
<keyword evidence="6" id="KW-0378">Hydrolase</keyword>
<keyword evidence="4" id="KW-0540">Nuclease</keyword>
<accession>A0A9C6U646</accession>
<dbReference type="GeneID" id="127749933"/>
<evidence type="ECO:0000259" key="8">
    <source>
        <dbReference type="Pfam" id="PF13359"/>
    </source>
</evidence>
<sequence>MKKFLACPEYWANVDGTRIRIVPPPRQLNPQMYYCRKGFPSINAQIICDATLTIRNVCAAFPGSSNDFFVWSGTVAKDVMVQAYFEDGCWLLGDSGYFLAPWLHVPIPHAAPGTPEFDYTQIHCSARNCVERCIGVLKARWRCLCSDRALTYRPTFSGQIINACCALHNYCLFRGLLNPRPYIQRVPVVLPDYNDLPRGLLARAAAEQRHLIYYAHARKQRLRQQQLLE</sequence>
<dbReference type="InterPro" id="IPR045249">
    <property type="entry name" value="HARBI1-like"/>
</dbReference>
<evidence type="ECO:0000256" key="7">
    <source>
        <dbReference type="ARBA" id="ARBA00023242"/>
    </source>
</evidence>
<dbReference type="GO" id="GO:0004518">
    <property type="term" value="F:nuclease activity"/>
    <property type="evidence" value="ECO:0007669"/>
    <property type="project" value="UniProtKB-KW"/>
</dbReference>
<dbReference type="PANTHER" id="PTHR22930:SF289">
    <property type="entry name" value="DDE TNP4 DOMAIN-CONTAINING PROTEIN-RELATED"/>
    <property type="match status" value="1"/>
</dbReference>
<keyword evidence="9" id="KW-1185">Reference proteome</keyword>
<evidence type="ECO:0000256" key="4">
    <source>
        <dbReference type="ARBA" id="ARBA00022722"/>
    </source>
</evidence>
<dbReference type="RefSeq" id="XP_052126006.1">
    <property type="nucleotide sequence ID" value="XM_052270046.1"/>
</dbReference>
<dbReference type="GO" id="GO:0046872">
    <property type="term" value="F:metal ion binding"/>
    <property type="evidence" value="ECO:0007669"/>
    <property type="project" value="UniProtKB-KW"/>
</dbReference>
<feature type="domain" description="DDE Tnp4" evidence="8">
    <location>
        <begin position="14"/>
        <end position="169"/>
    </location>
</feature>
<evidence type="ECO:0000256" key="3">
    <source>
        <dbReference type="ARBA" id="ARBA00006958"/>
    </source>
</evidence>
<evidence type="ECO:0000256" key="2">
    <source>
        <dbReference type="ARBA" id="ARBA00004123"/>
    </source>
</evidence>
<proteinExistence type="inferred from homology"/>
<dbReference type="AlphaFoldDB" id="A0A9C6U646"/>
<dbReference type="OrthoDB" id="7533242at2759"/>
<comment type="similarity">
    <text evidence="3">Belongs to the HARBI1 family.</text>
</comment>
<dbReference type="Proteomes" id="UP000504606">
    <property type="component" value="Unplaced"/>
</dbReference>